<organism evidence="2 3">
    <name type="scientific">Aquincola agrisoli</name>
    <dbReference type="NCBI Taxonomy" id="3119538"/>
    <lineage>
        <taxon>Bacteria</taxon>
        <taxon>Pseudomonadati</taxon>
        <taxon>Pseudomonadota</taxon>
        <taxon>Betaproteobacteria</taxon>
        <taxon>Burkholderiales</taxon>
        <taxon>Sphaerotilaceae</taxon>
        <taxon>Aquincola</taxon>
    </lineage>
</organism>
<feature type="compositionally biased region" description="Basic and acidic residues" evidence="1">
    <location>
        <begin position="23"/>
        <end position="33"/>
    </location>
</feature>
<evidence type="ECO:0000313" key="2">
    <source>
        <dbReference type="EMBL" id="MEF7613441.1"/>
    </source>
</evidence>
<sequence>MAPPRSAFGAPPQGGATGGPAKPDPRWPLDERPGNAQAAGGALLTALRRPRGALAALAALCFGLALLRPGFTLQNRVGSTLLVVDITQSMNVADAAWQGEPVTRLAYTRELLRRTVRELPCGHAAGVGVFTERRTMVLLAPVEVCAHYAALDDVLGRLDWRMAWAADSHLYYGTYSALDEIARHWPGIGLALFTDGHQAPGVVPGREPRYERSDKTPPGVLFAVGGDLPQPVPRLDADGRITGYWTAEEAAAFAPTGGHRTLSVLEMETMKAGGDVRNAPAQRQPGAEPAHLSRRHDDVLQAVAERTGLQAVRATDTAAVVRTLRALPGSGQAPQRHELHDVFVATGALLLLASLLPLRRLDARPPRRPGATAFRHHDTNPGSALR</sequence>
<feature type="region of interest" description="Disordered" evidence="1">
    <location>
        <begin position="1"/>
        <end position="35"/>
    </location>
</feature>
<comment type="caution">
    <text evidence="2">The sequence shown here is derived from an EMBL/GenBank/DDBJ whole genome shotgun (WGS) entry which is preliminary data.</text>
</comment>
<reference evidence="2 3" key="1">
    <citation type="submission" date="2024-02" db="EMBL/GenBank/DDBJ databases">
        <title>Genome sequence of Aquincola sp. MAHUQ-54.</title>
        <authorList>
            <person name="Huq M.A."/>
        </authorList>
    </citation>
    <scope>NUCLEOTIDE SEQUENCE [LARGE SCALE GENOMIC DNA]</scope>
    <source>
        <strain evidence="2 3">MAHUQ-54</strain>
    </source>
</reference>
<evidence type="ECO:0008006" key="4">
    <source>
        <dbReference type="Google" id="ProtNLM"/>
    </source>
</evidence>
<name>A0AAW9Q387_9BURK</name>
<accession>A0AAW9Q387</accession>
<evidence type="ECO:0000313" key="3">
    <source>
        <dbReference type="Proteomes" id="UP001336250"/>
    </source>
</evidence>
<dbReference type="RefSeq" id="WP_332288380.1">
    <property type="nucleotide sequence ID" value="NZ_JAZIBG010000017.1"/>
</dbReference>
<feature type="region of interest" description="Disordered" evidence="1">
    <location>
        <begin position="363"/>
        <end position="386"/>
    </location>
</feature>
<dbReference type="InterPro" id="IPR036465">
    <property type="entry name" value="vWFA_dom_sf"/>
</dbReference>
<protein>
    <recommendedName>
        <fullName evidence="4">MxaL protein</fullName>
    </recommendedName>
</protein>
<evidence type="ECO:0000256" key="1">
    <source>
        <dbReference type="SAM" id="MobiDB-lite"/>
    </source>
</evidence>
<dbReference type="AlphaFoldDB" id="A0AAW9Q387"/>
<dbReference type="Gene3D" id="3.40.50.410">
    <property type="entry name" value="von Willebrand factor, type A domain"/>
    <property type="match status" value="1"/>
</dbReference>
<keyword evidence="3" id="KW-1185">Reference proteome</keyword>
<proteinExistence type="predicted"/>
<dbReference type="Proteomes" id="UP001336250">
    <property type="component" value="Unassembled WGS sequence"/>
</dbReference>
<dbReference type="EMBL" id="JAZIBG010000017">
    <property type="protein sequence ID" value="MEF7613441.1"/>
    <property type="molecule type" value="Genomic_DNA"/>
</dbReference>
<gene>
    <name evidence="2" type="ORF">V4F39_05910</name>
</gene>